<dbReference type="Pfam" id="PF18962">
    <property type="entry name" value="Por_Secre_tail"/>
    <property type="match status" value="1"/>
</dbReference>
<proteinExistence type="predicted"/>
<reference evidence="3 4" key="1">
    <citation type="submission" date="2019-08" db="EMBL/GenBank/DDBJ databases">
        <title>Draft genome sequence of Ulvibacter marinus type strain NBRC 109484.</title>
        <authorList>
            <person name="Kawano K."/>
            <person name="Ushijima N."/>
            <person name="Kihara M."/>
            <person name="Itoh H."/>
        </authorList>
    </citation>
    <scope>NUCLEOTIDE SEQUENCE [LARGE SCALE GENOMIC DNA]</scope>
    <source>
        <strain evidence="3 4">NBRC 109484</strain>
    </source>
</reference>
<organism evidence="3 4">
    <name type="scientific">Patiriisocius marinus</name>
    <dbReference type="NCBI Taxonomy" id="1397112"/>
    <lineage>
        <taxon>Bacteria</taxon>
        <taxon>Pseudomonadati</taxon>
        <taxon>Bacteroidota</taxon>
        <taxon>Flavobacteriia</taxon>
        <taxon>Flavobacteriales</taxon>
        <taxon>Flavobacteriaceae</taxon>
        <taxon>Patiriisocius</taxon>
    </lineage>
</organism>
<dbReference type="Gene3D" id="2.130.10.130">
    <property type="entry name" value="Integrin alpha, N-terminal"/>
    <property type="match status" value="1"/>
</dbReference>
<dbReference type="SUPFAM" id="SSF69318">
    <property type="entry name" value="Integrin alpha N-terminal domain"/>
    <property type="match status" value="1"/>
</dbReference>
<comment type="caution">
    <text evidence="3">The sequence shown here is derived from an EMBL/GenBank/DDBJ whole genome shotgun (WGS) entry which is preliminary data.</text>
</comment>
<dbReference type="InterPro" id="IPR013517">
    <property type="entry name" value="FG-GAP"/>
</dbReference>
<dbReference type="Pfam" id="PF13517">
    <property type="entry name" value="FG-GAP_3"/>
    <property type="match status" value="3"/>
</dbReference>
<sequence>MRYISEKILVFSLLSFSTSFSQFSEQIVISTESNGPRSVNIGDINNDGFKDVIVSSNWDNTVSWYENLGNQGSFSDKNLIGFANSTIYSSLADIDSDGDLDALAISGSQDRVYWFENTDGLGSFGSRQIIAINFDGAFKVEGADINGDGFMDVVASAMNELQIYWFENINGTNTFGPKQVIANMNTVGRYFNLVDIDNDGDIDCVSSSVSPQIASWYRNDGLGNFSSPIAIAGAGQAVNALYSADIDGDGDIDVITGSIGDNQLAWYENLDGQGAFGGKNIISNDVIDIWSTFTADLDNDGDIDIITGSANTLVDVSWFENLDGEGTFDTKQIITTDVEGVVAVAAGDLDNDGDIDIVSVSQSDSKLAWYRNNTILNNDVFLSTALKIYPNPANTVLNIELDTDEIDDVVIYNLQGVEVLKENKNLKQINIGNLLKGIYFIKVSTNQKSTTLKFIKI</sequence>
<dbReference type="EMBL" id="BKCG01000002">
    <property type="protein sequence ID" value="GER59032.1"/>
    <property type="molecule type" value="Genomic_DNA"/>
</dbReference>
<evidence type="ECO:0000259" key="2">
    <source>
        <dbReference type="Pfam" id="PF18962"/>
    </source>
</evidence>
<evidence type="ECO:0000313" key="3">
    <source>
        <dbReference type="EMBL" id="GER59032.1"/>
    </source>
</evidence>
<protein>
    <recommendedName>
        <fullName evidence="2">Secretion system C-terminal sorting domain-containing protein</fullName>
    </recommendedName>
</protein>
<dbReference type="AlphaFoldDB" id="A0A5J4IXE9"/>
<evidence type="ECO:0000256" key="1">
    <source>
        <dbReference type="ARBA" id="ARBA00022729"/>
    </source>
</evidence>
<feature type="domain" description="Secretion system C-terminal sorting" evidence="2">
    <location>
        <begin position="388"/>
        <end position="455"/>
    </location>
</feature>
<accession>A0A5J4IXE9</accession>
<gene>
    <name evidence="3" type="ORF">ULMA_11400</name>
</gene>
<keyword evidence="4" id="KW-1185">Reference proteome</keyword>
<dbReference type="NCBIfam" id="TIGR04183">
    <property type="entry name" value="Por_Secre_tail"/>
    <property type="match status" value="1"/>
</dbReference>
<dbReference type="RefSeq" id="WP_151673109.1">
    <property type="nucleotide sequence ID" value="NZ_BKCG01000002.1"/>
</dbReference>
<evidence type="ECO:0000313" key="4">
    <source>
        <dbReference type="Proteomes" id="UP000326509"/>
    </source>
</evidence>
<dbReference type="PANTHER" id="PTHR44103:SF1">
    <property type="entry name" value="PROPROTEIN CONVERTASE P"/>
    <property type="match status" value="1"/>
</dbReference>
<dbReference type="PANTHER" id="PTHR44103">
    <property type="entry name" value="PROPROTEIN CONVERTASE P"/>
    <property type="match status" value="1"/>
</dbReference>
<name>A0A5J4IXE9_9FLAO</name>
<dbReference type="InterPro" id="IPR026444">
    <property type="entry name" value="Secre_tail"/>
</dbReference>
<dbReference type="Proteomes" id="UP000326509">
    <property type="component" value="Unassembled WGS sequence"/>
</dbReference>
<dbReference type="OrthoDB" id="9816120at2"/>
<keyword evidence="1" id="KW-0732">Signal</keyword>
<dbReference type="InterPro" id="IPR028994">
    <property type="entry name" value="Integrin_alpha_N"/>
</dbReference>